<reference evidence="1 2" key="1">
    <citation type="submission" date="2019-03" db="EMBL/GenBank/DDBJ databases">
        <title>Comparative genomic analyses of the sweetpotato soil rot pathogen, Streptomyces ipomoeae.</title>
        <authorList>
            <person name="Ruschel Soares N."/>
            <person name="Badger J.H."/>
            <person name="Huguet-Tapia J.C."/>
            <person name="Clark C.A."/>
            <person name="Pettis G.S."/>
        </authorList>
    </citation>
    <scope>NUCLEOTIDE SEQUENCE [LARGE SCALE GENOMIC DNA]</scope>
    <source>
        <strain evidence="1 2">88-35</strain>
    </source>
</reference>
<sequence length="481" mass="53100">MNHENHDAPSADATSVNATPVNGRGLSRRLFLGAAATAPLAATGVLTLGAGTAHAADSAYAMVYFTESNTMLEADYNLHLAVSQDGLNWTPLNQNAPVATPTLGSGGLRDPFVMRKQDGTFVVLATDLSGTDWTRTSVNIHVWDSTDLRTFTGYRLLKLHDMTNTHSWAPEAYWDASRGQYGILYSSVNSSGHNVIMVSYTTDFRTTNSPQVFFDPGYDVIDGNLTIGVNGVNYLYFKRNGTLVGARSTTLNPGSFTAFSTAVNHGGTEAPTVVKSLTSNTWYLWGDTYTPNGVFYVWQTSDLASGTWTALDQKLYTQPLNSKHCGIHPITSTEYNNLIAKWGTPTWNRLKSYNYPARYVRHSSFAGRIDEYPFDPYPDSQWKLVPGLADSSAVSFQSVNYPTRYLRHYSYNLRLDVNDGTSTFAADATFVRTAGLADSTWSSFRSYNNPTRYIRHSDFALRIDPISTATDRADATFRVGY</sequence>
<dbReference type="InterPro" id="IPR023296">
    <property type="entry name" value="Glyco_hydro_beta-prop_sf"/>
</dbReference>
<organism evidence="1 2">
    <name type="scientific">Streptomyces ipomoeae</name>
    <dbReference type="NCBI Taxonomy" id="103232"/>
    <lineage>
        <taxon>Bacteria</taxon>
        <taxon>Bacillati</taxon>
        <taxon>Actinomycetota</taxon>
        <taxon>Actinomycetes</taxon>
        <taxon>Kitasatosporales</taxon>
        <taxon>Streptomycetaceae</taxon>
        <taxon>Streptomyces</taxon>
    </lineage>
</organism>
<dbReference type="GO" id="GO:0046373">
    <property type="term" value="P:L-arabinose metabolic process"/>
    <property type="evidence" value="ECO:0007669"/>
    <property type="project" value="InterPro"/>
</dbReference>
<dbReference type="Pfam" id="PF05270">
    <property type="entry name" value="AbfB"/>
    <property type="match status" value="1"/>
</dbReference>
<dbReference type="GeneID" id="301696829"/>
<dbReference type="PANTHER" id="PTHR43301">
    <property type="entry name" value="ARABINAN ENDO-1,5-ALPHA-L-ARABINOSIDASE"/>
    <property type="match status" value="1"/>
</dbReference>
<comment type="caution">
    <text evidence="1">The sequence shown here is derived from an EMBL/GenBank/DDBJ whole genome shotgun (WGS) entry which is preliminary data.</text>
</comment>
<dbReference type="CDD" id="cd23399">
    <property type="entry name" value="beta-trefoil_ABD_ABFB"/>
    <property type="match status" value="1"/>
</dbReference>
<evidence type="ECO:0000313" key="2">
    <source>
        <dbReference type="Proteomes" id="UP000318720"/>
    </source>
</evidence>
<dbReference type="AlphaFoldDB" id="A0A540PUY2"/>
<gene>
    <name evidence="1" type="ORF">Sipo8835_27315</name>
</gene>
<dbReference type="InterPro" id="IPR036195">
    <property type="entry name" value="AbfB_ABD_sf"/>
</dbReference>
<dbReference type="CDD" id="cd08983">
    <property type="entry name" value="GH43_Bt3655-like"/>
    <property type="match status" value="1"/>
</dbReference>
<name>A0A540PUY2_9ACTN</name>
<dbReference type="SUPFAM" id="SSF110221">
    <property type="entry name" value="AbfB domain"/>
    <property type="match status" value="1"/>
</dbReference>
<evidence type="ECO:0000313" key="1">
    <source>
        <dbReference type="EMBL" id="TQE27412.1"/>
    </source>
</evidence>
<protein>
    <submittedName>
        <fullName evidence="1">Alpha-L-arabinofuranosidase</fullName>
    </submittedName>
</protein>
<dbReference type="RefSeq" id="WP_009294436.1">
    <property type="nucleotide sequence ID" value="NZ_CP182305.1"/>
</dbReference>
<dbReference type="InterPro" id="IPR050727">
    <property type="entry name" value="GH43_arabinanases"/>
</dbReference>
<dbReference type="SUPFAM" id="SSF75005">
    <property type="entry name" value="Arabinanase/levansucrase/invertase"/>
    <property type="match status" value="1"/>
</dbReference>
<accession>A0A540PUY2</accession>
<dbReference type="PANTHER" id="PTHR43301:SF3">
    <property type="entry name" value="ARABINAN ENDO-1,5-ALPHA-L-ARABINOSIDASE A-RELATED"/>
    <property type="match status" value="1"/>
</dbReference>
<dbReference type="InterPro" id="IPR007934">
    <property type="entry name" value="AbfB_ABD"/>
</dbReference>
<dbReference type="Gene3D" id="2.80.10.50">
    <property type="match status" value="1"/>
</dbReference>
<dbReference type="InterPro" id="IPR006311">
    <property type="entry name" value="TAT_signal"/>
</dbReference>
<dbReference type="GO" id="GO:0046556">
    <property type="term" value="F:alpha-L-arabinofuranosidase activity"/>
    <property type="evidence" value="ECO:0007669"/>
    <property type="project" value="InterPro"/>
</dbReference>
<proteinExistence type="predicted"/>
<dbReference type="Proteomes" id="UP000318720">
    <property type="component" value="Unassembled WGS sequence"/>
</dbReference>
<dbReference type="Gene3D" id="2.115.10.20">
    <property type="entry name" value="Glycosyl hydrolase domain, family 43"/>
    <property type="match status" value="1"/>
</dbReference>
<dbReference type="PROSITE" id="PS51318">
    <property type="entry name" value="TAT"/>
    <property type="match status" value="1"/>
</dbReference>
<dbReference type="EMBL" id="SPAZ01000228">
    <property type="protein sequence ID" value="TQE27412.1"/>
    <property type="molecule type" value="Genomic_DNA"/>
</dbReference>